<dbReference type="InterPro" id="IPR023399">
    <property type="entry name" value="Baseplate-like_2-layer_sand"/>
</dbReference>
<gene>
    <name evidence="5" type="ORF">G6321_00031265</name>
    <name evidence="4" type="ORF">G6321_37005</name>
</gene>
<dbReference type="InterPro" id="IPR026276">
    <property type="entry name" value="Baseplate_GpP"/>
</dbReference>
<feature type="domain" description="Baseplate hub protein gp44-like N-terminal" evidence="1">
    <location>
        <begin position="10"/>
        <end position="94"/>
    </location>
</feature>
<protein>
    <submittedName>
        <fullName evidence="4">Uncharacterized protein</fullName>
    </submittedName>
</protein>
<dbReference type="InterPro" id="IPR049354">
    <property type="entry name" value="GpP-like_N"/>
</dbReference>
<dbReference type="Gene3D" id="3.55.50.10">
    <property type="entry name" value="Baseplate protein-like domains"/>
    <property type="match status" value="1"/>
</dbReference>
<dbReference type="AlphaFoldDB" id="A0A7Z0TU32"/>
<reference evidence="5 6" key="1">
    <citation type="journal article" date="2017" name="Syst. Appl. Microbiol.">
        <title>Soybeans inoculated with root zone soils of Canadian native legumes harbour diverse and novel Bradyrhizobium spp. that possess agricultural potential.</title>
        <authorList>
            <person name="Bromfield E.S.P."/>
            <person name="Cloutier S."/>
            <person name="Tambong J.T."/>
            <person name="Tran Thi T.V."/>
        </authorList>
    </citation>
    <scope>NUCLEOTIDE SEQUENCE [LARGE SCALE GENOMIC DNA]</scope>
    <source>
        <strain evidence="5 6">323S2</strain>
    </source>
</reference>
<evidence type="ECO:0000259" key="3">
    <source>
        <dbReference type="Pfam" id="PF22255"/>
    </source>
</evidence>
<dbReference type="EMBL" id="CP088280">
    <property type="protein sequence ID" value="UGX90316.1"/>
    <property type="molecule type" value="Genomic_DNA"/>
</dbReference>
<evidence type="ECO:0000259" key="2">
    <source>
        <dbReference type="Pfam" id="PF21929"/>
    </source>
</evidence>
<evidence type="ECO:0000313" key="6">
    <source>
        <dbReference type="Proteomes" id="UP000564836"/>
    </source>
</evidence>
<dbReference type="Gene3D" id="2.30.300.10">
    <property type="entry name" value="Baseplate protein-like domain - beta roll fold"/>
    <property type="match status" value="1"/>
</dbReference>
<dbReference type="Pfam" id="PF21683">
    <property type="entry name" value="GpP-like_1st"/>
    <property type="match status" value="1"/>
</dbReference>
<feature type="domain" description="Baseplate hub protein gp44/GpP-like C-terminal" evidence="2">
    <location>
        <begin position="262"/>
        <end position="338"/>
    </location>
</feature>
<dbReference type="Gene3D" id="3.30.1920.10">
    <property type="entry name" value="Baseplate protein-like domains - 2 layer sandwich fold"/>
    <property type="match status" value="1"/>
</dbReference>
<proteinExistence type="predicted"/>
<feature type="domain" description="Baseplate hub protein gp44/GpP-like second" evidence="3">
    <location>
        <begin position="98"/>
        <end position="179"/>
    </location>
</feature>
<dbReference type="SUPFAM" id="SSF69279">
    <property type="entry name" value="Phage tail proteins"/>
    <property type="match status" value="2"/>
</dbReference>
<accession>A0A7Z0TU32</accession>
<reference evidence="5 6" key="3">
    <citation type="journal article" date="2022" name="Int. J. Syst. Evol. Microbiol.">
        <title>Strains of Bradyrhizobium barranii sp. nov. associated with legumes native to Canada are symbionts of soybeans and belong to different subspecies (subsp. barranii subsp. nov. and subsp. apii subsp. nov.) and symbiovars (sv. glycinearum and sv. septentrionale).</title>
        <authorList>
            <person name="Bromfield E.S.P."/>
            <person name="Cloutier S."/>
            <person name="Wasai-Hara S."/>
            <person name="Minamisawa K."/>
        </authorList>
    </citation>
    <scope>NUCLEOTIDE SEQUENCE [LARGE SCALE GENOMIC DNA]</scope>
    <source>
        <strain evidence="5 6">323S2</strain>
    </source>
</reference>
<dbReference type="InterPro" id="IPR053981">
    <property type="entry name" value="Gp44/GpP-like_2nd"/>
</dbReference>
<dbReference type="RefSeq" id="WP_166352173.1">
    <property type="nucleotide sequence ID" value="NZ_CP088280.1"/>
</dbReference>
<dbReference type="Pfam" id="PF22255">
    <property type="entry name" value="Gp44-like_2nd"/>
    <property type="match status" value="1"/>
</dbReference>
<dbReference type="Proteomes" id="UP000564836">
    <property type="component" value="Chromosome"/>
</dbReference>
<reference evidence="4" key="2">
    <citation type="submission" date="2020-06" db="EMBL/GenBank/DDBJ databases">
        <title>Whole Genome Sequence of Bradyrhizobium sp. Strain 323S2.</title>
        <authorList>
            <person name="Bromfield E.S.P."/>
        </authorList>
    </citation>
    <scope>NUCLEOTIDE SEQUENCE [LARGE SCALE GENOMIC DNA]</scope>
    <source>
        <strain evidence="4">323S2</strain>
    </source>
</reference>
<evidence type="ECO:0000313" key="5">
    <source>
        <dbReference type="EMBL" id="UGX90316.1"/>
    </source>
</evidence>
<dbReference type="InterPro" id="IPR053982">
    <property type="entry name" value="Gp44/GpP-like_C"/>
</dbReference>
<dbReference type="PIRSF" id="PIRSF004440">
    <property type="entry name" value="GpP"/>
    <property type="match status" value="1"/>
</dbReference>
<sequence length="351" mass="39029">MAKRPDEIAELRVNGMNFRDWTSVQVENRITEWFPRFTFECTEFIRVPTSWTALQFKPGDMVEVYLAGQQAVFGYVTERHVGYDAKNHGVRIVGVGKTFDLTNTSIYQQSGSYDNQSWRSFAQAMIAPYGIGLVTKGAIDDTPFKNLHVQPGEIVAAAIERYARHRKIVVGSSPDGQLVALGEHAATSTDALVEGRNILRANAVIRDENVYSKIFAMGQSNGSDAQWGDPVNKMIAEVPGKSTRNRPLVVMTDIADTKRGLQQRANLELNFTDGLSVEAHITVQGWVRPNGQLWKAGDYYRVYSPMLMLDHTLGCRCVVYEQSSPGGTITTLEMVDPQHMNGKPDLRIGGL</sequence>
<dbReference type="EMBL" id="JACBFH010000001">
    <property type="protein sequence ID" value="NYY93784.1"/>
    <property type="molecule type" value="Genomic_DNA"/>
</dbReference>
<name>A0A7Z0TU32_9BRAD</name>
<evidence type="ECO:0000313" key="4">
    <source>
        <dbReference type="EMBL" id="NYY93784.1"/>
    </source>
</evidence>
<dbReference type="Pfam" id="PF21929">
    <property type="entry name" value="GpP_4th"/>
    <property type="match status" value="1"/>
</dbReference>
<evidence type="ECO:0000259" key="1">
    <source>
        <dbReference type="Pfam" id="PF21683"/>
    </source>
</evidence>
<organism evidence="4">
    <name type="scientific">Bradyrhizobium barranii subsp. barranii</name>
    <dbReference type="NCBI Taxonomy" id="2823807"/>
    <lineage>
        <taxon>Bacteria</taxon>
        <taxon>Pseudomonadati</taxon>
        <taxon>Pseudomonadota</taxon>
        <taxon>Alphaproteobacteria</taxon>
        <taxon>Hyphomicrobiales</taxon>
        <taxon>Nitrobacteraceae</taxon>
        <taxon>Bradyrhizobium</taxon>
        <taxon>Bradyrhizobium barranii</taxon>
    </lineage>
</organism>